<keyword evidence="3" id="KW-1185">Reference proteome</keyword>
<evidence type="ECO:0000313" key="2">
    <source>
        <dbReference type="EMBL" id="GAA4104374.1"/>
    </source>
</evidence>
<evidence type="ECO:0000259" key="1">
    <source>
        <dbReference type="Pfam" id="PF12697"/>
    </source>
</evidence>
<dbReference type="PRINTS" id="PR00111">
    <property type="entry name" value="ABHYDROLASE"/>
</dbReference>
<feature type="domain" description="AB hydrolase-1" evidence="1">
    <location>
        <begin position="7"/>
        <end position="240"/>
    </location>
</feature>
<name>A0ABP7X4E0_9GAMM</name>
<sequence length="249" mass="27676">MAIKHWVFLRGLGREQAHWGDFIDRCATQLNWQCHCIDLPGFGSEHQRPSPTRIQTIREDVAQRLPATLNNGTPFGIVALSLGGMVALDWLANNPEQIAKVILINTSTGDCPLFQRLKLSALPRAIGALLAPSIIARERATIAMVSNRHSRDPSLLAIWCKISKLRPVSRINVLRQLLAASRYRAPATLASTSHLLISSQADRMVSYRCSEFLASKYAWPITLHNSAGHDLPVDDAEWLINVFAEQLNT</sequence>
<comment type="caution">
    <text evidence="2">The sequence shown here is derived from an EMBL/GenBank/DDBJ whole genome shotgun (WGS) entry which is preliminary data.</text>
</comment>
<dbReference type="RefSeq" id="WP_344938227.1">
    <property type="nucleotide sequence ID" value="NZ_BAABDM010000009.1"/>
</dbReference>
<dbReference type="SUPFAM" id="SSF53474">
    <property type="entry name" value="alpha/beta-Hydrolases"/>
    <property type="match status" value="1"/>
</dbReference>
<reference evidence="3" key="1">
    <citation type="journal article" date="2019" name="Int. J. Syst. Evol. Microbiol.">
        <title>The Global Catalogue of Microorganisms (GCM) 10K type strain sequencing project: providing services to taxonomists for standard genome sequencing and annotation.</title>
        <authorList>
            <consortium name="The Broad Institute Genomics Platform"/>
            <consortium name="The Broad Institute Genome Sequencing Center for Infectious Disease"/>
            <person name="Wu L."/>
            <person name="Ma J."/>
        </authorList>
    </citation>
    <scope>NUCLEOTIDE SEQUENCE [LARGE SCALE GENOMIC DNA]</scope>
    <source>
        <strain evidence="3">JCM 17304</strain>
    </source>
</reference>
<dbReference type="InterPro" id="IPR000073">
    <property type="entry name" value="AB_hydrolase_1"/>
</dbReference>
<evidence type="ECO:0000313" key="3">
    <source>
        <dbReference type="Proteomes" id="UP001500392"/>
    </source>
</evidence>
<dbReference type="Gene3D" id="3.40.50.1820">
    <property type="entry name" value="alpha/beta hydrolase"/>
    <property type="match status" value="1"/>
</dbReference>
<protein>
    <recommendedName>
        <fullName evidence="1">AB hydrolase-1 domain-containing protein</fullName>
    </recommendedName>
</protein>
<dbReference type="PANTHER" id="PTHR43689">
    <property type="entry name" value="HYDROLASE"/>
    <property type="match status" value="1"/>
</dbReference>
<gene>
    <name evidence="2" type="ORF">GCM10022414_33330</name>
</gene>
<dbReference type="Pfam" id="PF12697">
    <property type="entry name" value="Abhydrolase_6"/>
    <property type="match status" value="1"/>
</dbReference>
<dbReference type="Proteomes" id="UP001500392">
    <property type="component" value="Unassembled WGS sequence"/>
</dbReference>
<organism evidence="2 3">
    <name type="scientific">Zhongshania borealis</name>
    <dbReference type="NCBI Taxonomy" id="889488"/>
    <lineage>
        <taxon>Bacteria</taxon>
        <taxon>Pseudomonadati</taxon>
        <taxon>Pseudomonadota</taxon>
        <taxon>Gammaproteobacteria</taxon>
        <taxon>Cellvibrionales</taxon>
        <taxon>Spongiibacteraceae</taxon>
        <taxon>Zhongshania</taxon>
    </lineage>
</organism>
<proteinExistence type="predicted"/>
<dbReference type="PANTHER" id="PTHR43689:SF8">
    <property type="entry name" value="ALPHA_BETA-HYDROLASES SUPERFAMILY PROTEIN"/>
    <property type="match status" value="1"/>
</dbReference>
<accession>A0ABP7X4E0</accession>
<dbReference type="EMBL" id="BAABDM010000009">
    <property type="protein sequence ID" value="GAA4104374.1"/>
    <property type="molecule type" value="Genomic_DNA"/>
</dbReference>
<dbReference type="InterPro" id="IPR029058">
    <property type="entry name" value="AB_hydrolase_fold"/>
</dbReference>